<dbReference type="EMBL" id="LUEZ02000090">
    <property type="protein sequence ID" value="RDB18600.1"/>
    <property type="molecule type" value="Genomic_DNA"/>
</dbReference>
<accession>A0A369JBK6</accession>
<evidence type="ECO:0000313" key="3">
    <source>
        <dbReference type="Proteomes" id="UP000076154"/>
    </source>
</evidence>
<dbReference type="InterPro" id="IPR001810">
    <property type="entry name" value="F-box_dom"/>
</dbReference>
<protein>
    <recommendedName>
        <fullName evidence="1">F-box domain-containing protein</fullName>
    </recommendedName>
</protein>
<dbReference type="SUPFAM" id="SSF50978">
    <property type="entry name" value="WD40 repeat-like"/>
    <property type="match status" value="1"/>
</dbReference>
<name>A0A369JBK6_HYPMA</name>
<dbReference type="PROSITE" id="PS50181">
    <property type="entry name" value="FBOX"/>
    <property type="match status" value="1"/>
</dbReference>
<keyword evidence="3" id="KW-1185">Reference proteome</keyword>
<dbReference type="Gene3D" id="1.20.1280.50">
    <property type="match status" value="1"/>
</dbReference>
<dbReference type="InterPro" id="IPR036047">
    <property type="entry name" value="F-box-like_dom_sf"/>
</dbReference>
<dbReference type="SUPFAM" id="SSF81383">
    <property type="entry name" value="F-box domain"/>
    <property type="match status" value="1"/>
</dbReference>
<sequence length="543" mass="61163">MSTDTIPQSLRFIAILRGLSAISLSWLVQSVTQHWPGYYDVKPINVKSVWNLLNTSPVYNKFRDLIYPKSVDFPRHKFTTLPLDIVLEIVKELDWRSVLTIRRTCKYLEEISRTRIVWCSQYRRYVAQRTFPLYLEEPLESYSAAELERWVLLRISADLGWNSRDTKLTRIHRFKQKVVTGIFLVPGGRWLLAGLEDGTVLAYDLDAATITPKPLIQPKAKQHPVYYMSMSRDLSSPNLTFTLSLSPCLQSDSSPPLIVNIWRVTLVGHGATAQLTATPLKIFHAHDIGSIGMTAMLGNLLGRSMRNDEGISYIDIFDWAKSTSEAHCKATIFPNEIIDAIRFLPDGRLLACSAKSFAIYPCVIAEGLQVTAPIAIPKVTEPLWKLPFNGVRILHGALSDGYSDALATYFVVSAGNLIYGLSVPRSVDQSPHLCELMEVDGLQPGHITLAVRSEKVLIQHRDRSIYRLVFSWAARGVKDPQPFQTYSSVTWNDFPTTCNGARLPLLDEETGRIIQSARDGIVVVDTALLYMYTLDKMEELSTQ</sequence>
<reference evidence="2" key="1">
    <citation type="submission" date="2018-04" db="EMBL/GenBank/DDBJ databases">
        <title>Whole genome sequencing of Hypsizygus marmoreus.</title>
        <authorList>
            <person name="Choi I.-G."/>
            <person name="Min B."/>
            <person name="Kim J.-G."/>
            <person name="Kim S."/>
            <person name="Oh Y.-L."/>
            <person name="Kong W.-S."/>
            <person name="Park H."/>
            <person name="Jeong J."/>
            <person name="Song E.-S."/>
        </authorList>
    </citation>
    <scope>NUCLEOTIDE SEQUENCE [LARGE SCALE GENOMIC DNA]</scope>
    <source>
        <strain evidence="2">51987-8</strain>
    </source>
</reference>
<gene>
    <name evidence="2" type="ORF">Hypma_014707</name>
</gene>
<dbReference type="OrthoDB" id="3059014at2759"/>
<dbReference type="Proteomes" id="UP000076154">
    <property type="component" value="Unassembled WGS sequence"/>
</dbReference>
<proteinExistence type="predicted"/>
<dbReference type="InParanoid" id="A0A369JBK6"/>
<evidence type="ECO:0000313" key="2">
    <source>
        <dbReference type="EMBL" id="RDB18600.1"/>
    </source>
</evidence>
<organism evidence="2 3">
    <name type="scientific">Hypsizygus marmoreus</name>
    <name type="common">White beech mushroom</name>
    <name type="synonym">Agaricus marmoreus</name>
    <dbReference type="NCBI Taxonomy" id="39966"/>
    <lineage>
        <taxon>Eukaryota</taxon>
        <taxon>Fungi</taxon>
        <taxon>Dikarya</taxon>
        <taxon>Basidiomycota</taxon>
        <taxon>Agaricomycotina</taxon>
        <taxon>Agaricomycetes</taxon>
        <taxon>Agaricomycetidae</taxon>
        <taxon>Agaricales</taxon>
        <taxon>Tricholomatineae</taxon>
        <taxon>Lyophyllaceae</taxon>
        <taxon>Hypsizygus</taxon>
    </lineage>
</organism>
<evidence type="ECO:0000259" key="1">
    <source>
        <dbReference type="PROSITE" id="PS50181"/>
    </source>
</evidence>
<dbReference type="InterPro" id="IPR036322">
    <property type="entry name" value="WD40_repeat_dom_sf"/>
</dbReference>
<comment type="caution">
    <text evidence="2">The sequence shown here is derived from an EMBL/GenBank/DDBJ whole genome shotgun (WGS) entry which is preliminary data.</text>
</comment>
<dbReference type="AlphaFoldDB" id="A0A369JBK6"/>
<feature type="domain" description="F-box" evidence="1">
    <location>
        <begin position="75"/>
        <end position="121"/>
    </location>
</feature>